<evidence type="ECO:0000313" key="2">
    <source>
        <dbReference type="Proteomes" id="UP000233469"/>
    </source>
</evidence>
<reference evidence="1 2" key="2">
    <citation type="submission" date="2017-10" db="EMBL/GenBank/DDBJ databases">
        <title>Extensive intraspecific genome diversity in a model arbuscular mycorrhizal fungus.</title>
        <authorList>
            <person name="Chen E.C.H."/>
            <person name="Morin E."/>
            <person name="Baudet D."/>
            <person name="Noel J."/>
            <person name="Ndikumana S."/>
            <person name="Charron P."/>
            <person name="St-Onge C."/>
            <person name="Giorgi J."/>
            <person name="Grigoriev I.V."/>
            <person name="Roux C."/>
            <person name="Martin F.M."/>
            <person name="Corradi N."/>
        </authorList>
    </citation>
    <scope>NUCLEOTIDE SEQUENCE [LARGE SCALE GENOMIC DNA]</scope>
    <source>
        <strain evidence="1 2">C2</strain>
    </source>
</reference>
<gene>
    <name evidence="1" type="ORF">RhiirC2_802562</name>
</gene>
<dbReference type="OrthoDB" id="2361517at2759"/>
<organism evidence="1 2">
    <name type="scientific">Rhizophagus irregularis</name>
    <dbReference type="NCBI Taxonomy" id="588596"/>
    <lineage>
        <taxon>Eukaryota</taxon>
        <taxon>Fungi</taxon>
        <taxon>Fungi incertae sedis</taxon>
        <taxon>Mucoromycota</taxon>
        <taxon>Glomeromycotina</taxon>
        <taxon>Glomeromycetes</taxon>
        <taxon>Glomerales</taxon>
        <taxon>Glomeraceae</taxon>
        <taxon>Rhizophagus</taxon>
    </lineage>
</organism>
<proteinExistence type="predicted"/>
<sequence>MSTELYQKVYVFLANSPLEHITASSVIFQVIEEEPWITKEELRSIVNNAINASLNIYSNDTLAQNKLLRILVQPVSRGFNP</sequence>
<comment type="caution">
    <text evidence="1">The sequence shown here is derived from an EMBL/GenBank/DDBJ whole genome shotgun (WGS) entry which is preliminary data.</text>
</comment>
<dbReference type="VEuPathDB" id="FungiDB:FUN_005702"/>
<dbReference type="AlphaFoldDB" id="A0A2N1M175"/>
<evidence type="ECO:0000313" key="1">
    <source>
        <dbReference type="EMBL" id="PKK55379.1"/>
    </source>
</evidence>
<dbReference type="Proteomes" id="UP000233469">
    <property type="component" value="Unassembled WGS sequence"/>
</dbReference>
<accession>A0A2N1M175</accession>
<reference evidence="1 2" key="1">
    <citation type="submission" date="2016-04" db="EMBL/GenBank/DDBJ databases">
        <title>Genome analyses suggest a sexual origin of heterokaryosis in a supposedly ancient asexual fungus.</title>
        <authorList>
            <person name="Ropars J."/>
            <person name="Sedzielewska K."/>
            <person name="Noel J."/>
            <person name="Charron P."/>
            <person name="Farinelli L."/>
            <person name="Marton T."/>
            <person name="Kruger M."/>
            <person name="Pelin A."/>
            <person name="Brachmann A."/>
            <person name="Corradi N."/>
        </authorList>
    </citation>
    <scope>NUCLEOTIDE SEQUENCE [LARGE SCALE GENOMIC DNA]</scope>
    <source>
        <strain evidence="1 2">C2</strain>
    </source>
</reference>
<name>A0A2N1M175_9GLOM</name>
<dbReference type="EMBL" id="LLXL01007760">
    <property type="protein sequence ID" value="PKK55379.1"/>
    <property type="molecule type" value="Genomic_DNA"/>
</dbReference>
<protein>
    <submittedName>
        <fullName evidence="1">Uncharacterized protein</fullName>
    </submittedName>
</protein>